<evidence type="ECO:0000313" key="3">
    <source>
        <dbReference type="Proteomes" id="UP000654075"/>
    </source>
</evidence>
<dbReference type="EMBL" id="CAJNNV010032072">
    <property type="protein sequence ID" value="CAE8638809.1"/>
    <property type="molecule type" value="Genomic_DNA"/>
</dbReference>
<protein>
    <submittedName>
        <fullName evidence="2">Uncharacterized protein</fullName>
    </submittedName>
</protein>
<sequence length="132" mass="14861">MDGEPRRIPLMPKLLELTKSDRTKNNKPKQLWIDQSRKPLRTFIASNDPAPWRPSGLHRENAGGSSTCSLPRDQSLTSLKASRSTLPPLGSEATDVHRKPAVPAHNPYEEGWLLRPPNGVWILDRGRPRCIQ</sequence>
<accession>A0A813HJW0</accession>
<dbReference type="Proteomes" id="UP000654075">
    <property type="component" value="Unassembled WGS sequence"/>
</dbReference>
<feature type="region of interest" description="Disordered" evidence="1">
    <location>
        <begin position="44"/>
        <end position="110"/>
    </location>
</feature>
<comment type="caution">
    <text evidence="2">The sequence shown here is derived from an EMBL/GenBank/DDBJ whole genome shotgun (WGS) entry which is preliminary data.</text>
</comment>
<dbReference type="AlphaFoldDB" id="A0A813HJW0"/>
<feature type="compositionally biased region" description="Polar residues" evidence="1">
    <location>
        <begin position="63"/>
        <end position="85"/>
    </location>
</feature>
<reference evidence="2" key="1">
    <citation type="submission" date="2021-02" db="EMBL/GenBank/DDBJ databases">
        <authorList>
            <person name="Dougan E. K."/>
            <person name="Rhodes N."/>
            <person name="Thang M."/>
            <person name="Chan C."/>
        </authorList>
    </citation>
    <scope>NUCLEOTIDE SEQUENCE</scope>
</reference>
<name>A0A813HJW0_POLGL</name>
<evidence type="ECO:0000256" key="1">
    <source>
        <dbReference type="SAM" id="MobiDB-lite"/>
    </source>
</evidence>
<evidence type="ECO:0000313" key="2">
    <source>
        <dbReference type="EMBL" id="CAE8638809.1"/>
    </source>
</evidence>
<feature type="non-terminal residue" evidence="2">
    <location>
        <position position="132"/>
    </location>
</feature>
<keyword evidence="3" id="KW-1185">Reference proteome</keyword>
<organism evidence="2 3">
    <name type="scientific">Polarella glacialis</name>
    <name type="common">Dinoflagellate</name>
    <dbReference type="NCBI Taxonomy" id="89957"/>
    <lineage>
        <taxon>Eukaryota</taxon>
        <taxon>Sar</taxon>
        <taxon>Alveolata</taxon>
        <taxon>Dinophyceae</taxon>
        <taxon>Suessiales</taxon>
        <taxon>Suessiaceae</taxon>
        <taxon>Polarella</taxon>
    </lineage>
</organism>
<proteinExistence type="predicted"/>
<gene>
    <name evidence="2" type="ORF">PGLA1383_LOCUS53926</name>
</gene>